<proteinExistence type="predicted"/>
<evidence type="ECO:0000313" key="2">
    <source>
        <dbReference type="EMBL" id="ELT92209.1"/>
    </source>
</evidence>
<evidence type="ECO:0000313" key="4">
    <source>
        <dbReference type="Proteomes" id="UP000014760"/>
    </source>
</evidence>
<evidence type="ECO:0000313" key="3">
    <source>
        <dbReference type="EnsemblMetazoa" id="CapteP216333"/>
    </source>
</evidence>
<dbReference type="EMBL" id="KB310226">
    <property type="protein sequence ID" value="ELT92209.1"/>
    <property type="molecule type" value="Genomic_DNA"/>
</dbReference>
<feature type="domain" description="Fucosyltransferase N-terminal" evidence="1">
    <location>
        <begin position="38"/>
        <end position="131"/>
    </location>
</feature>
<dbReference type="HOGENOM" id="CLU_1665078_0_0_1"/>
<reference evidence="2 4" key="2">
    <citation type="journal article" date="2013" name="Nature">
        <title>Insights into bilaterian evolution from three spiralian genomes.</title>
        <authorList>
            <person name="Simakov O."/>
            <person name="Marletaz F."/>
            <person name="Cho S.J."/>
            <person name="Edsinger-Gonzales E."/>
            <person name="Havlak P."/>
            <person name="Hellsten U."/>
            <person name="Kuo D.H."/>
            <person name="Larsson T."/>
            <person name="Lv J."/>
            <person name="Arendt D."/>
            <person name="Savage R."/>
            <person name="Osoegawa K."/>
            <person name="de Jong P."/>
            <person name="Grimwood J."/>
            <person name="Chapman J.A."/>
            <person name="Shapiro H."/>
            <person name="Aerts A."/>
            <person name="Otillar R.P."/>
            <person name="Terry A.Y."/>
            <person name="Boore J.L."/>
            <person name="Grigoriev I.V."/>
            <person name="Lindberg D.R."/>
            <person name="Seaver E.C."/>
            <person name="Weisblat D.A."/>
            <person name="Putnam N.H."/>
            <person name="Rokhsar D.S."/>
        </authorList>
    </citation>
    <scope>NUCLEOTIDE SEQUENCE</scope>
    <source>
        <strain evidence="2 4">I ESC-2004</strain>
    </source>
</reference>
<reference evidence="3" key="3">
    <citation type="submission" date="2015-06" db="UniProtKB">
        <authorList>
            <consortium name="EnsemblMetazoa"/>
        </authorList>
    </citation>
    <scope>IDENTIFICATION</scope>
</reference>
<name>R7TEQ3_CAPTE</name>
<dbReference type="EnsemblMetazoa" id="CapteT216333">
    <property type="protein sequence ID" value="CapteP216333"/>
    <property type="gene ID" value="CapteG216333"/>
</dbReference>
<sequence length="159" mass="18518">KLYPLGTDPDDPDPTIRITSASEFYPNGYQWFPEGSEVFEKCPNLLPWMKCSYSSDRFDMETANKFDSCPHMDTKRPQYKGLPPYRDDTQKWIFYESEVAPNTWDSVDKNYDIWKVFNLTATLTTDSDIPLHPIMKCKPNTNCARRSIVLVHGREVCFT</sequence>
<dbReference type="EMBL" id="AMQN01030656">
    <property type="status" value="NOT_ANNOTATED_CDS"/>
    <property type="molecule type" value="Genomic_DNA"/>
</dbReference>
<dbReference type="OrthoDB" id="427096at2759"/>
<dbReference type="Proteomes" id="UP000014760">
    <property type="component" value="Unassembled WGS sequence"/>
</dbReference>
<feature type="non-terminal residue" evidence="2">
    <location>
        <position position="1"/>
    </location>
</feature>
<gene>
    <name evidence="2" type="ORF">CAPTEDRAFT_216333</name>
</gene>
<dbReference type="InterPro" id="IPR031481">
    <property type="entry name" value="Glyco_tran_10_N"/>
</dbReference>
<dbReference type="AlphaFoldDB" id="R7TEQ3"/>
<organism evidence="2">
    <name type="scientific">Capitella teleta</name>
    <name type="common">Polychaete worm</name>
    <dbReference type="NCBI Taxonomy" id="283909"/>
    <lineage>
        <taxon>Eukaryota</taxon>
        <taxon>Metazoa</taxon>
        <taxon>Spiralia</taxon>
        <taxon>Lophotrochozoa</taxon>
        <taxon>Annelida</taxon>
        <taxon>Polychaeta</taxon>
        <taxon>Sedentaria</taxon>
        <taxon>Scolecida</taxon>
        <taxon>Capitellidae</taxon>
        <taxon>Capitella</taxon>
    </lineage>
</organism>
<reference evidence="4" key="1">
    <citation type="submission" date="2012-12" db="EMBL/GenBank/DDBJ databases">
        <authorList>
            <person name="Hellsten U."/>
            <person name="Grimwood J."/>
            <person name="Chapman J.A."/>
            <person name="Shapiro H."/>
            <person name="Aerts A."/>
            <person name="Otillar R.P."/>
            <person name="Terry A.Y."/>
            <person name="Boore J.L."/>
            <person name="Simakov O."/>
            <person name="Marletaz F."/>
            <person name="Cho S.-J."/>
            <person name="Edsinger-Gonzales E."/>
            <person name="Havlak P."/>
            <person name="Kuo D.-H."/>
            <person name="Larsson T."/>
            <person name="Lv J."/>
            <person name="Arendt D."/>
            <person name="Savage R."/>
            <person name="Osoegawa K."/>
            <person name="de Jong P."/>
            <person name="Lindberg D.R."/>
            <person name="Seaver E.C."/>
            <person name="Weisblat D.A."/>
            <person name="Putnam N.H."/>
            <person name="Grigoriev I.V."/>
            <person name="Rokhsar D.S."/>
        </authorList>
    </citation>
    <scope>NUCLEOTIDE SEQUENCE</scope>
    <source>
        <strain evidence="4">I ESC-2004</strain>
    </source>
</reference>
<evidence type="ECO:0000259" key="1">
    <source>
        <dbReference type="Pfam" id="PF17039"/>
    </source>
</evidence>
<protein>
    <recommendedName>
        <fullName evidence="1">Fucosyltransferase N-terminal domain-containing protein</fullName>
    </recommendedName>
</protein>
<keyword evidence="4" id="KW-1185">Reference proteome</keyword>
<accession>R7TEQ3</accession>
<dbReference type="Pfam" id="PF17039">
    <property type="entry name" value="Glyco_tran_10_N"/>
    <property type="match status" value="1"/>
</dbReference>